<dbReference type="GO" id="GO:0005634">
    <property type="term" value="C:nucleus"/>
    <property type="evidence" value="ECO:0007669"/>
    <property type="project" value="UniProtKB-SubCell"/>
</dbReference>
<evidence type="ECO:0000256" key="2">
    <source>
        <dbReference type="ARBA" id="ARBA00007117"/>
    </source>
</evidence>
<proteinExistence type="inferred from homology"/>
<comment type="caution">
    <text evidence="9">The sequence shown here is derived from an EMBL/GenBank/DDBJ whole genome shotgun (WGS) entry which is preliminary data.</text>
</comment>
<evidence type="ECO:0000256" key="8">
    <source>
        <dbReference type="SAM" id="MobiDB-lite"/>
    </source>
</evidence>
<evidence type="ECO:0000256" key="1">
    <source>
        <dbReference type="ARBA" id="ARBA00004123"/>
    </source>
</evidence>
<dbReference type="STRING" id="177199.A0A420YH90"/>
<feature type="compositionally biased region" description="Acidic residues" evidence="8">
    <location>
        <begin position="255"/>
        <end position="284"/>
    </location>
</feature>
<sequence>MPPKKKGRASAVAATPSRDNDSMDIDTPAASETPTAAPPPKTQGPAFDPNDPWTEDELASLLKGVIAWKPAGWHKHFRMLAISEQMRNHGFDPDVLPHTRIPGIWAKLRTFWDLERADEVDNSIDYITDENYDRRFKDFELPWNQFGDLILDRMKASDSDAPTSPAQWNSDAESAKSEEEDEEDTGSRRGRGRDATTPATKKRKRGDTAASGRDARGSTVDTEGETPGPQSKSARSARSAKRAASKAGKAKEESVDVDTADEEEEEEEDGDEEDSSDGDEEDEQTGTPATKPARGGGRGRGRGRGTRGRGKNKGRNG</sequence>
<name>A0A420YH90_9PEZI</name>
<dbReference type="GO" id="GO:0006357">
    <property type="term" value="P:regulation of transcription by RNA polymerase II"/>
    <property type="evidence" value="ECO:0007669"/>
    <property type="project" value="TreeGrafter"/>
</dbReference>
<keyword evidence="6" id="KW-0539">Nucleus</keyword>
<evidence type="ECO:0000256" key="6">
    <source>
        <dbReference type="ARBA" id="ARBA00023242"/>
    </source>
</evidence>
<feature type="compositionally biased region" description="Basic residues" evidence="8">
    <location>
        <begin position="297"/>
        <end position="317"/>
    </location>
</feature>
<evidence type="ECO:0000256" key="7">
    <source>
        <dbReference type="ARBA" id="ARBA00025178"/>
    </source>
</evidence>
<keyword evidence="4" id="KW-0805">Transcription regulation</keyword>
<comment type="function">
    <text evidence="7">Component of the NuA4 histone acetyltransferase complex which is involved in transcriptional activation of selected genes principally by acetylation of nucleosomal histone H4 and H2A. The NuA4 complex is also involved in DNA repair.</text>
</comment>
<gene>
    <name evidence="9" type="primary">ASK1_2</name>
    <name evidence="9" type="ORF">DL546_008411</name>
</gene>
<dbReference type="GO" id="GO:0035267">
    <property type="term" value="C:NuA4 histone acetyltransferase complex"/>
    <property type="evidence" value="ECO:0007669"/>
    <property type="project" value="TreeGrafter"/>
</dbReference>
<organism evidence="9 10">
    <name type="scientific">Coniochaeta pulveracea</name>
    <dbReference type="NCBI Taxonomy" id="177199"/>
    <lineage>
        <taxon>Eukaryota</taxon>
        <taxon>Fungi</taxon>
        <taxon>Dikarya</taxon>
        <taxon>Ascomycota</taxon>
        <taxon>Pezizomycotina</taxon>
        <taxon>Sordariomycetes</taxon>
        <taxon>Sordariomycetidae</taxon>
        <taxon>Coniochaetales</taxon>
        <taxon>Coniochaetaceae</taxon>
        <taxon>Coniochaeta</taxon>
    </lineage>
</organism>
<protein>
    <submittedName>
        <fullName evidence="9">DASH complex subunit ask1</fullName>
    </submittedName>
</protein>
<comment type="subcellular location">
    <subcellularLocation>
        <location evidence="1">Nucleus</location>
    </subcellularLocation>
</comment>
<keyword evidence="3" id="KW-0156">Chromatin regulator</keyword>
<dbReference type="Proteomes" id="UP000275385">
    <property type="component" value="Unassembled WGS sequence"/>
</dbReference>
<feature type="region of interest" description="Disordered" evidence="8">
    <location>
        <begin position="156"/>
        <end position="317"/>
    </location>
</feature>
<dbReference type="OrthoDB" id="5595141at2759"/>
<evidence type="ECO:0000256" key="4">
    <source>
        <dbReference type="ARBA" id="ARBA00023015"/>
    </source>
</evidence>
<evidence type="ECO:0000256" key="3">
    <source>
        <dbReference type="ARBA" id="ARBA00022853"/>
    </source>
</evidence>
<comment type="similarity">
    <text evidence="2">Belongs to the EAF7 family.</text>
</comment>
<evidence type="ECO:0000256" key="5">
    <source>
        <dbReference type="ARBA" id="ARBA00023163"/>
    </source>
</evidence>
<reference evidence="9 10" key="1">
    <citation type="submission" date="2018-08" db="EMBL/GenBank/DDBJ databases">
        <title>Draft genome of the lignicolous fungus Coniochaeta pulveracea.</title>
        <authorList>
            <person name="Borstlap C.J."/>
            <person name="De Witt R.N."/>
            <person name="Botha A."/>
            <person name="Volschenk H."/>
        </authorList>
    </citation>
    <scope>NUCLEOTIDE SEQUENCE [LARGE SCALE GENOMIC DNA]</scope>
    <source>
        <strain evidence="9 10">CAB683</strain>
    </source>
</reference>
<dbReference type="InterPro" id="IPR012423">
    <property type="entry name" value="Eaf7/MRGBP"/>
</dbReference>
<keyword evidence="10" id="KW-1185">Reference proteome</keyword>
<dbReference type="Pfam" id="PF07904">
    <property type="entry name" value="Eaf7"/>
    <property type="match status" value="1"/>
</dbReference>
<keyword evidence="5" id="KW-0804">Transcription</keyword>
<dbReference type="PANTHER" id="PTHR13581:SF5">
    <property type="entry name" value="MRG_MORF4L-BINDING PROTEIN"/>
    <property type="match status" value="1"/>
</dbReference>
<dbReference type="EMBL" id="QVQW01000010">
    <property type="protein sequence ID" value="RKU47222.1"/>
    <property type="molecule type" value="Genomic_DNA"/>
</dbReference>
<dbReference type="GO" id="GO:0006325">
    <property type="term" value="P:chromatin organization"/>
    <property type="evidence" value="ECO:0007669"/>
    <property type="project" value="UniProtKB-KW"/>
</dbReference>
<evidence type="ECO:0000313" key="9">
    <source>
        <dbReference type="EMBL" id="RKU47222.1"/>
    </source>
</evidence>
<accession>A0A420YH90</accession>
<feature type="region of interest" description="Disordered" evidence="8">
    <location>
        <begin position="1"/>
        <end position="52"/>
    </location>
</feature>
<feature type="compositionally biased region" description="Polar residues" evidence="8">
    <location>
        <begin position="160"/>
        <end position="169"/>
    </location>
</feature>
<evidence type="ECO:0000313" key="10">
    <source>
        <dbReference type="Proteomes" id="UP000275385"/>
    </source>
</evidence>
<dbReference type="PANTHER" id="PTHR13581">
    <property type="entry name" value="MRG-BINDING PROTEIN"/>
    <property type="match status" value="1"/>
</dbReference>
<dbReference type="AlphaFoldDB" id="A0A420YH90"/>